<accession>A0A4R7JS28</accession>
<protein>
    <submittedName>
        <fullName evidence="2">Uncharacterized protein</fullName>
    </submittedName>
</protein>
<sequence length="64" mass="6873">MNIKNISLTVSILGLLTLIAVVIIELTNASMNNGFLSPLGMGLCSVGLILYAVYEMKNNGKIKF</sequence>
<evidence type="ECO:0000256" key="1">
    <source>
        <dbReference type="SAM" id="Phobius"/>
    </source>
</evidence>
<evidence type="ECO:0000313" key="3">
    <source>
        <dbReference type="Proteomes" id="UP000294749"/>
    </source>
</evidence>
<gene>
    <name evidence="2" type="ORF">CLV90_3425</name>
</gene>
<dbReference type="Proteomes" id="UP000294749">
    <property type="component" value="Unassembled WGS sequence"/>
</dbReference>
<reference evidence="2 3" key="1">
    <citation type="submission" date="2019-03" db="EMBL/GenBank/DDBJ databases">
        <title>Genomic Encyclopedia of Archaeal and Bacterial Type Strains, Phase II (KMG-II): from individual species to whole genera.</title>
        <authorList>
            <person name="Goeker M."/>
        </authorList>
    </citation>
    <scope>NUCLEOTIDE SEQUENCE [LARGE SCALE GENOMIC DNA]</scope>
    <source>
        <strain evidence="2 3">DSM 25233</strain>
    </source>
</reference>
<evidence type="ECO:0000313" key="2">
    <source>
        <dbReference type="EMBL" id="TDT40576.1"/>
    </source>
</evidence>
<comment type="caution">
    <text evidence="2">The sequence shown here is derived from an EMBL/GenBank/DDBJ whole genome shotgun (WGS) entry which is preliminary data.</text>
</comment>
<keyword evidence="1" id="KW-0812">Transmembrane</keyword>
<organism evidence="2 3">
    <name type="scientific">Maribacter spongiicola</name>
    <dbReference type="NCBI Taxonomy" id="1206753"/>
    <lineage>
        <taxon>Bacteria</taxon>
        <taxon>Pseudomonadati</taxon>
        <taxon>Bacteroidota</taxon>
        <taxon>Flavobacteriia</taxon>
        <taxon>Flavobacteriales</taxon>
        <taxon>Flavobacteriaceae</taxon>
        <taxon>Maribacter</taxon>
    </lineage>
</organism>
<feature type="transmembrane region" description="Helical" evidence="1">
    <location>
        <begin position="7"/>
        <end position="29"/>
    </location>
</feature>
<feature type="transmembrane region" description="Helical" evidence="1">
    <location>
        <begin position="35"/>
        <end position="54"/>
    </location>
</feature>
<keyword evidence="3" id="KW-1185">Reference proteome</keyword>
<proteinExistence type="predicted"/>
<dbReference type="OrthoDB" id="9971478at2"/>
<name>A0A4R7JS28_9FLAO</name>
<dbReference type="EMBL" id="SOAY01000014">
    <property type="protein sequence ID" value="TDT40576.1"/>
    <property type="molecule type" value="Genomic_DNA"/>
</dbReference>
<dbReference type="AlphaFoldDB" id="A0A4R7JS28"/>
<dbReference type="RefSeq" id="WP_133688664.1">
    <property type="nucleotide sequence ID" value="NZ_SOAY01000014.1"/>
</dbReference>
<keyword evidence="1" id="KW-1133">Transmembrane helix</keyword>
<keyword evidence="1" id="KW-0472">Membrane</keyword>